<sequence length="91" mass="10503">MNFVIKTRKLTENDLGRDCPFPVLEQERYEEQLKQLAEDFKAIKGINSASAVGAEIHIDSSYSEQELLNNLKHLFQRDFCIVRFQAIESLA</sequence>
<proteinExistence type="predicted"/>
<dbReference type="EMBL" id="JACVHL010000067">
    <property type="protein sequence ID" value="MCC3808554.1"/>
    <property type="molecule type" value="Genomic_DNA"/>
</dbReference>
<name>A0A9Q3UH11_VIBPH</name>
<dbReference type="RefSeq" id="WP_140392203.1">
    <property type="nucleotide sequence ID" value="NZ_CP047990.1"/>
</dbReference>
<evidence type="ECO:0000313" key="1">
    <source>
        <dbReference type="EMBL" id="MCC3808554.1"/>
    </source>
</evidence>
<organism evidence="1 2">
    <name type="scientific">Vibrio parahaemolyticus</name>
    <dbReference type="NCBI Taxonomy" id="670"/>
    <lineage>
        <taxon>Bacteria</taxon>
        <taxon>Pseudomonadati</taxon>
        <taxon>Pseudomonadota</taxon>
        <taxon>Gammaproteobacteria</taxon>
        <taxon>Vibrionales</taxon>
        <taxon>Vibrionaceae</taxon>
        <taxon>Vibrio</taxon>
    </lineage>
</organism>
<protein>
    <submittedName>
        <fullName evidence="1">Uncharacterized protein</fullName>
    </submittedName>
</protein>
<dbReference type="Proteomes" id="UP000726777">
    <property type="component" value="Unassembled WGS sequence"/>
</dbReference>
<evidence type="ECO:0000313" key="2">
    <source>
        <dbReference type="Proteomes" id="UP000726777"/>
    </source>
</evidence>
<comment type="caution">
    <text evidence="1">The sequence shown here is derived from an EMBL/GenBank/DDBJ whole genome shotgun (WGS) entry which is preliminary data.</text>
</comment>
<accession>A0A9Q3UH11</accession>
<dbReference type="AlphaFoldDB" id="A0A9Q3UH11"/>
<reference evidence="1" key="1">
    <citation type="submission" date="2020-09" db="EMBL/GenBank/DDBJ databases">
        <title>Genome sequence of Vibrio parahaemolyticus isolates.</title>
        <authorList>
            <person name="Hammerl J.A."/>
            <person name="Strauch E."/>
        </authorList>
    </citation>
    <scope>NUCLEOTIDE SEQUENCE</scope>
    <source>
        <strain evidence="1">17-VB00146</strain>
    </source>
</reference>
<gene>
    <name evidence="1" type="ORF">IB292_26575</name>
</gene>